<protein>
    <submittedName>
        <fullName evidence="1">Uncharacterized protein</fullName>
    </submittedName>
</protein>
<organism evidence="1 2">
    <name type="scientific">Alkalihalobacterium chitinilyticum</name>
    <dbReference type="NCBI Taxonomy" id="2980103"/>
    <lineage>
        <taxon>Bacteria</taxon>
        <taxon>Bacillati</taxon>
        <taxon>Bacillota</taxon>
        <taxon>Bacilli</taxon>
        <taxon>Bacillales</taxon>
        <taxon>Bacillaceae</taxon>
        <taxon>Alkalihalobacterium</taxon>
    </lineage>
</organism>
<gene>
    <name evidence="1" type="ORF">N7Z68_14430</name>
</gene>
<proteinExistence type="predicted"/>
<sequence length="97" mass="11630">MELLEENIYTSYLLKFILKEKREKGYIADKVKLEYYKLQKDFEGEIMLVAENEEGGTLKHPEEFNANVKSVEERGLLEEINHRINERFLEKFMTELL</sequence>
<dbReference type="Proteomes" id="UP001148125">
    <property type="component" value="Unassembled WGS sequence"/>
</dbReference>
<evidence type="ECO:0000313" key="2">
    <source>
        <dbReference type="Proteomes" id="UP001148125"/>
    </source>
</evidence>
<keyword evidence="2" id="KW-1185">Reference proteome</keyword>
<dbReference type="EMBL" id="JAOTPO010000010">
    <property type="protein sequence ID" value="MDE5414572.1"/>
    <property type="molecule type" value="Genomic_DNA"/>
</dbReference>
<dbReference type="RefSeq" id="WP_275119190.1">
    <property type="nucleotide sequence ID" value="NZ_JAOTPO010000010.1"/>
</dbReference>
<name>A0ABT5VGW8_9BACI</name>
<comment type="caution">
    <text evidence="1">The sequence shown here is derived from an EMBL/GenBank/DDBJ whole genome shotgun (WGS) entry which is preliminary data.</text>
</comment>
<evidence type="ECO:0000313" key="1">
    <source>
        <dbReference type="EMBL" id="MDE5414572.1"/>
    </source>
</evidence>
<reference evidence="1" key="1">
    <citation type="submission" date="2024-05" db="EMBL/GenBank/DDBJ databases">
        <title>Alkalihalobacillus sp. strain MEB203 novel alkaliphilic bacterium from Lonar Lake, India.</title>
        <authorList>
            <person name="Joshi A."/>
            <person name="Thite S."/>
            <person name="Mengade P."/>
        </authorList>
    </citation>
    <scope>NUCLEOTIDE SEQUENCE</scope>
    <source>
        <strain evidence="1">MEB 203</strain>
    </source>
</reference>
<accession>A0ABT5VGW8</accession>